<dbReference type="EMBL" id="WLYK01000007">
    <property type="protein sequence ID" value="MTD15748.1"/>
    <property type="molecule type" value="Genomic_DNA"/>
</dbReference>
<dbReference type="RefSeq" id="WP_154769770.1">
    <property type="nucleotide sequence ID" value="NZ_WLYK01000007.1"/>
</dbReference>
<organism evidence="1 2">
    <name type="scientific">Nakamurella alba</name>
    <dbReference type="NCBI Taxonomy" id="2665158"/>
    <lineage>
        <taxon>Bacteria</taxon>
        <taxon>Bacillati</taxon>
        <taxon>Actinomycetota</taxon>
        <taxon>Actinomycetes</taxon>
        <taxon>Nakamurellales</taxon>
        <taxon>Nakamurellaceae</taxon>
        <taxon>Nakamurella</taxon>
    </lineage>
</organism>
<dbReference type="Proteomes" id="UP000460221">
    <property type="component" value="Unassembled WGS sequence"/>
</dbReference>
<protein>
    <submittedName>
        <fullName evidence="1">Uncharacterized protein</fullName>
    </submittedName>
</protein>
<gene>
    <name evidence="1" type="ORF">GIS00_17580</name>
</gene>
<evidence type="ECO:0000313" key="2">
    <source>
        <dbReference type="Proteomes" id="UP000460221"/>
    </source>
</evidence>
<name>A0A7K1FNM9_9ACTN</name>
<proteinExistence type="predicted"/>
<accession>A0A7K1FNM9</accession>
<keyword evidence="2" id="KW-1185">Reference proteome</keyword>
<dbReference type="AlphaFoldDB" id="A0A7K1FNM9"/>
<reference evidence="1 2" key="1">
    <citation type="submission" date="2019-11" db="EMBL/GenBank/DDBJ databases">
        <authorList>
            <person name="Jiang L.-Q."/>
        </authorList>
    </citation>
    <scope>NUCLEOTIDE SEQUENCE [LARGE SCALE GENOMIC DNA]</scope>
    <source>
        <strain evidence="1 2">YIM 132087</strain>
    </source>
</reference>
<sequence>MIAAGDEVVRSVADALAADLLSGRRDDFVARFGAELRARAGHWFDNQRALGVEAATFSTLPGGLTGDGQGKELQRTVVLGIRSPYDDRGSLPGLSYRLTVGSTDGVRRITGFAPTYVDDPMNCDCVLEVTRGDEVAVVSRRDDSTLQGWPDEVAQKAGRARDWIGERLDGTGLRAPRGTVVFLASAPYRWFSSAAAGTQVSNGTFSLAEAAGRYPGTRASPDSRIVLMLADSAGEVLHPWGAGAIYAQDVLVHEMTHQLMTRNSALTYKVGEEPLALWTIEGIAVAMEVLHRRNGTDRNDVYPLPDDLDNVDPTWIREHVAAALPDRTLLYQQDVRERNNWYALSGTVFLYLADTEGTRTMLDVARSVYSGNGRTPFAYFPDPDREGATLAPAAAEKDWREWLQQRYVH</sequence>
<comment type="caution">
    <text evidence="1">The sequence shown here is derived from an EMBL/GenBank/DDBJ whole genome shotgun (WGS) entry which is preliminary data.</text>
</comment>
<evidence type="ECO:0000313" key="1">
    <source>
        <dbReference type="EMBL" id="MTD15748.1"/>
    </source>
</evidence>